<comment type="caution">
    <text evidence="7">The sequence shown here is derived from an EMBL/GenBank/DDBJ whole genome shotgun (WGS) entry which is preliminary data.</text>
</comment>
<dbReference type="PROSITE" id="PS51689">
    <property type="entry name" value="SAM_RNA_A_N6_MT"/>
    <property type="match status" value="1"/>
</dbReference>
<accession>A0A2M7W7F8</accession>
<evidence type="ECO:0000256" key="2">
    <source>
        <dbReference type="ARBA" id="ARBA00022679"/>
    </source>
</evidence>
<dbReference type="GO" id="GO:0003723">
    <property type="term" value="F:RNA binding"/>
    <property type="evidence" value="ECO:0007669"/>
    <property type="project" value="UniProtKB-UniRule"/>
</dbReference>
<dbReference type="GO" id="GO:0005829">
    <property type="term" value="C:cytosol"/>
    <property type="evidence" value="ECO:0007669"/>
    <property type="project" value="TreeGrafter"/>
</dbReference>
<dbReference type="GO" id="GO:0000179">
    <property type="term" value="F:rRNA (adenine-N6,N6-)-dimethyltransferase activity"/>
    <property type="evidence" value="ECO:0007669"/>
    <property type="project" value="UniProtKB-UniRule"/>
</dbReference>
<dbReference type="Gene3D" id="3.40.50.150">
    <property type="entry name" value="Vaccinia Virus protein VP39"/>
    <property type="match status" value="1"/>
</dbReference>
<sequence length="266" mass="30946">MILATLCVSHSALKSPPPAASWRESSQSKMRKSILYNQNFFKDQRLVELIVRRLNIGPNDFVYEIGPGRGMITRELAKTAGKVVAVEIDPRLCLPLQAEFAANPQVKIINADWLNYRVPESNYKVFANIPFNLTAKIVNRLVTDRKFMEAFLVVQKEAAEKFTGTPKSTQWSVLNQPWFELQILYRFKRVDFFPRPSVKIVLLKISRRQKALVKAKDKGDYYRLVLQGFNNWRRLSRELKFPLHVRPGDLTFPQWLGIFKFHLTHK</sequence>
<keyword evidence="3 5" id="KW-0949">S-adenosyl-L-methionine</keyword>
<dbReference type="CDD" id="cd02440">
    <property type="entry name" value="AdoMet_MTases"/>
    <property type="match status" value="1"/>
</dbReference>
<dbReference type="SUPFAM" id="SSF53335">
    <property type="entry name" value="S-adenosyl-L-methionine-dependent methyltransferases"/>
    <property type="match status" value="1"/>
</dbReference>
<evidence type="ECO:0000256" key="5">
    <source>
        <dbReference type="PROSITE-ProRule" id="PRU01026"/>
    </source>
</evidence>
<evidence type="ECO:0000256" key="3">
    <source>
        <dbReference type="ARBA" id="ARBA00022691"/>
    </source>
</evidence>
<dbReference type="InterPro" id="IPR020598">
    <property type="entry name" value="rRNA_Ade_methylase_Trfase_N"/>
</dbReference>
<feature type="binding site" evidence="5">
    <location>
        <position position="128"/>
    </location>
    <ligand>
        <name>S-adenosyl-L-methionine</name>
        <dbReference type="ChEBI" id="CHEBI:59789"/>
    </ligand>
</feature>
<evidence type="ECO:0000259" key="6">
    <source>
        <dbReference type="SMART" id="SM00650"/>
    </source>
</evidence>
<dbReference type="InterPro" id="IPR001737">
    <property type="entry name" value="KsgA/Erm"/>
</dbReference>
<dbReference type="Pfam" id="PF00398">
    <property type="entry name" value="RrnaAD"/>
    <property type="match status" value="1"/>
</dbReference>
<dbReference type="Gene3D" id="1.10.8.100">
    <property type="entry name" value="Ribosomal RNA adenine dimethylase-like, domain 2"/>
    <property type="match status" value="1"/>
</dbReference>
<feature type="binding site" evidence="5">
    <location>
        <position position="39"/>
    </location>
    <ligand>
        <name>S-adenosyl-L-methionine</name>
        <dbReference type="ChEBI" id="CHEBI:59789"/>
    </ligand>
</feature>
<keyword evidence="2 5" id="KW-0808">Transferase</keyword>
<dbReference type="Proteomes" id="UP000228627">
    <property type="component" value="Unassembled WGS sequence"/>
</dbReference>
<evidence type="ECO:0000256" key="4">
    <source>
        <dbReference type="ARBA" id="ARBA00022884"/>
    </source>
</evidence>
<comment type="caution">
    <text evidence="5">Lacks conserved residue(s) required for the propagation of feature annotation.</text>
</comment>
<evidence type="ECO:0000256" key="1">
    <source>
        <dbReference type="ARBA" id="ARBA00022603"/>
    </source>
</evidence>
<proteinExistence type="inferred from homology"/>
<feature type="binding site" evidence="5">
    <location>
        <position position="66"/>
    </location>
    <ligand>
        <name>S-adenosyl-L-methionine</name>
        <dbReference type="ChEBI" id="CHEBI:59789"/>
    </ligand>
</feature>
<protein>
    <recommendedName>
        <fullName evidence="6">Ribosomal RNA adenine methylase transferase N-terminal domain-containing protein</fullName>
    </recommendedName>
</protein>
<feature type="binding site" evidence="5">
    <location>
        <position position="112"/>
    </location>
    <ligand>
        <name>S-adenosyl-L-methionine</name>
        <dbReference type="ChEBI" id="CHEBI:59789"/>
    </ligand>
</feature>
<organism evidence="7 8">
    <name type="scientific">Candidatus Beckwithbacteria bacterium CG_4_10_14_0_2_um_filter_47_25</name>
    <dbReference type="NCBI Taxonomy" id="1974493"/>
    <lineage>
        <taxon>Bacteria</taxon>
        <taxon>Candidatus Beckwithiibacteriota</taxon>
    </lineage>
</organism>
<dbReference type="InterPro" id="IPR029063">
    <property type="entry name" value="SAM-dependent_MTases_sf"/>
</dbReference>
<dbReference type="EMBL" id="PFQG01000017">
    <property type="protein sequence ID" value="PJA23340.1"/>
    <property type="molecule type" value="Genomic_DNA"/>
</dbReference>
<evidence type="ECO:0000313" key="8">
    <source>
        <dbReference type="Proteomes" id="UP000228627"/>
    </source>
</evidence>
<dbReference type="PROSITE" id="PS01131">
    <property type="entry name" value="RRNA_A_DIMETH"/>
    <property type="match status" value="1"/>
</dbReference>
<dbReference type="SMART" id="SM00650">
    <property type="entry name" value="rADc"/>
    <property type="match status" value="1"/>
</dbReference>
<evidence type="ECO:0000313" key="7">
    <source>
        <dbReference type="EMBL" id="PJA23340.1"/>
    </source>
</evidence>
<keyword evidence="4 5" id="KW-0694">RNA-binding</keyword>
<dbReference type="PANTHER" id="PTHR11727">
    <property type="entry name" value="DIMETHYLADENOSINE TRANSFERASE"/>
    <property type="match status" value="1"/>
</dbReference>
<dbReference type="PANTHER" id="PTHR11727:SF7">
    <property type="entry name" value="DIMETHYLADENOSINE TRANSFERASE-RELATED"/>
    <property type="match status" value="1"/>
</dbReference>
<keyword evidence="1 5" id="KW-0489">Methyltransferase</keyword>
<dbReference type="NCBIfam" id="NF000499">
    <property type="entry name" value="Erm23S_rRNA_broad"/>
    <property type="match status" value="1"/>
</dbReference>
<dbReference type="InterPro" id="IPR023165">
    <property type="entry name" value="rRNA_Ade_diMease-like_C"/>
</dbReference>
<reference evidence="8" key="1">
    <citation type="submission" date="2017-09" db="EMBL/GenBank/DDBJ databases">
        <title>Depth-based differentiation of microbial function through sediment-hosted aquifers and enrichment of novel symbionts in the deep terrestrial subsurface.</title>
        <authorList>
            <person name="Probst A.J."/>
            <person name="Ladd B."/>
            <person name="Jarett J.K."/>
            <person name="Geller-Mcgrath D.E."/>
            <person name="Sieber C.M.K."/>
            <person name="Emerson J.B."/>
            <person name="Anantharaman K."/>
            <person name="Thomas B.C."/>
            <person name="Malmstrom R."/>
            <person name="Stieglmeier M."/>
            <person name="Klingl A."/>
            <person name="Woyke T."/>
            <person name="Ryan C.M."/>
            <person name="Banfield J.F."/>
        </authorList>
    </citation>
    <scope>NUCLEOTIDE SEQUENCE [LARGE SCALE GENOMIC DNA]</scope>
</reference>
<feature type="binding site" evidence="5">
    <location>
        <position position="87"/>
    </location>
    <ligand>
        <name>S-adenosyl-L-methionine</name>
        <dbReference type="ChEBI" id="CHEBI:59789"/>
    </ligand>
</feature>
<comment type="similarity">
    <text evidence="5">Belongs to the class I-like SAM-binding methyltransferase superfamily. rRNA adenine N(6)-methyltransferase family.</text>
</comment>
<gene>
    <name evidence="7" type="ORF">COX59_00395</name>
</gene>
<feature type="domain" description="Ribosomal RNA adenine methylase transferase N-terminal" evidence="6">
    <location>
        <begin position="46"/>
        <end position="209"/>
    </location>
</feature>
<dbReference type="InterPro" id="IPR020596">
    <property type="entry name" value="rRNA_Ade_Mease_Trfase_CS"/>
</dbReference>
<dbReference type="AlphaFoldDB" id="A0A2M7W7F8"/>
<name>A0A2M7W7F8_9BACT</name>